<dbReference type="Proteomes" id="UP001281147">
    <property type="component" value="Unassembled WGS sequence"/>
</dbReference>
<sequence>MAIPGKKTVKGSCHCGIVTFTANVQIGEEGSIKANRCNCTFCQKLGTTNMHLDGGKSGFQLLSPASTDEIGQYAPKTKTLVRYFCRTCGSHVFMDGHFLVDGHRQDLFSVNLTTIDQPQEGVDLSLAKISYFDALNDNFEAGASDKPWPNGLV</sequence>
<reference evidence="1" key="1">
    <citation type="submission" date="2023-07" db="EMBL/GenBank/DDBJ databases">
        <title>Black Yeasts Isolated from many extreme environments.</title>
        <authorList>
            <person name="Coleine C."/>
            <person name="Stajich J.E."/>
            <person name="Selbmann L."/>
        </authorList>
    </citation>
    <scope>NUCLEOTIDE SEQUENCE</scope>
    <source>
        <strain evidence="1">CCFEE 5714</strain>
    </source>
</reference>
<organism evidence="1 2">
    <name type="scientific">Vermiconidia calcicola</name>
    <dbReference type="NCBI Taxonomy" id="1690605"/>
    <lineage>
        <taxon>Eukaryota</taxon>
        <taxon>Fungi</taxon>
        <taxon>Dikarya</taxon>
        <taxon>Ascomycota</taxon>
        <taxon>Pezizomycotina</taxon>
        <taxon>Dothideomycetes</taxon>
        <taxon>Dothideomycetidae</taxon>
        <taxon>Mycosphaerellales</taxon>
        <taxon>Extremaceae</taxon>
        <taxon>Vermiconidia</taxon>
    </lineage>
</organism>
<keyword evidence="2" id="KW-1185">Reference proteome</keyword>
<name>A0ACC3MJR6_9PEZI</name>
<gene>
    <name evidence="1" type="ORF">LTR37_018528</name>
</gene>
<dbReference type="EMBL" id="JAUTXU010000260">
    <property type="protein sequence ID" value="KAK3691649.1"/>
    <property type="molecule type" value="Genomic_DNA"/>
</dbReference>
<accession>A0ACC3MJR6</accession>
<evidence type="ECO:0000313" key="2">
    <source>
        <dbReference type="Proteomes" id="UP001281147"/>
    </source>
</evidence>
<comment type="caution">
    <text evidence="1">The sequence shown here is derived from an EMBL/GenBank/DDBJ whole genome shotgun (WGS) entry which is preliminary data.</text>
</comment>
<evidence type="ECO:0000313" key="1">
    <source>
        <dbReference type="EMBL" id="KAK3691649.1"/>
    </source>
</evidence>
<protein>
    <submittedName>
        <fullName evidence="1">Uncharacterized protein</fullName>
    </submittedName>
</protein>
<proteinExistence type="predicted"/>